<reference evidence="1 2" key="1">
    <citation type="submission" date="2019-07" db="EMBL/GenBank/DDBJ databases">
        <title>WGS assembly of Gossypium mustelinum.</title>
        <authorList>
            <person name="Chen Z.J."/>
            <person name="Sreedasyam A."/>
            <person name="Ando A."/>
            <person name="Song Q."/>
            <person name="De L."/>
            <person name="Hulse-Kemp A."/>
            <person name="Ding M."/>
            <person name="Ye W."/>
            <person name="Kirkbride R."/>
            <person name="Jenkins J."/>
            <person name="Plott C."/>
            <person name="Lovell J."/>
            <person name="Lin Y.-M."/>
            <person name="Vaughn R."/>
            <person name="Liu B."/>
            <person name="Li W."/>
            <person name="Simpson S."/>
            <person name="Scheffler B."/>
            <person name="Saski C."/>
            <person name="Grover C."/>
            <person name="Hu G."/>
            <person name="Conover J."/>
            <person name="Carlson J."/>
            <person name="Shu S."/>
            <person name="Boston L."/>
            <person name="Williams M."/>
            <person name="Peterson D."/>
            <person name="Mcgee K."/>
            <person name="Jones D."/>
            <person name="Wendel J."/>
            <person name="Stelly D."/>
            <person name="Grimwood J."/>
            <person name="Schmutz J."/>
        </authorList>
    </citation>
    <scope>NUCLEOTIDE SEQUENCE [LARGE SCALE GENOMIC DNA]</scope>
    <source>
        <strain evidence="1">1408120.09</strain>
    </source>
</reference>
<keyword evidence="2" id="KW-1185">Reference proteome</keyword>
<protein>
    <submittedName>
        <fullName evidence="1">Uncharacterized protein</fullName>
    </submittedName>
</protein>
<sequence>MGGLEAAVFSYFDISNKELEASASKGKEKVIED</sequence>
<organism evidence="1 2">
    <name type="scientific">Gossypium mustelinum</name>
    <name type="common">Cotton</name>
    <name type="synonym">Gossypium caicoense</name>
    <dbReference type="NCBI Taxonomy" id="34275"/>
    <lineage>
        <taxon>Eukaryota</taxon>
        <taxon>Viridiplantae</taxon>
        <taxon>Streptophyta</taxon>
        <taxon>Embryophyta</taxon>
        <taxon>Tracheophyta</taxon>
        <taxon>Spermatophyta</taxon>
        <taxon>Magnoliopsida</taxon>
        <taxon>eudicotyledons</taxon>
        <taxon>Gunneridae</taxon>
        <taxon>Pentapetalae</taxon>
        <taxon>rosids</taxon>
        <taxon>malvids</taxon>
        <taxon>Malvales</taxon>
        <taxon>Malvaceae</taxon>
        <taxon>Malvoideae</taxon>
        <taxon>Gossypium</taxon>
    </lineage>
</organism>
<evidence type="ECO:0000313" key="1">
    <source>
        <dbReference type="EMBL" id="TYJ32849.1"/>
    </source>
</evidence>
<accession>A0A5D2Z3Q1</accession>
<dbReference type="AlphaFoldDB" id="A0A5D2Z3Q1"/>
<dbReference type="Proteomes" id="UP000323597">
    <property type="component" value="Chromosome A05"/>
</dbReference>
<proteinExistence type="predicted"/>
<evidence type="ECO:0000313" key="2">
    <source>
        <dbReference type="Proteomes" id="UP000323597"/>
    </source>
</evidence>
<gene>
    <name evidence="1" type="ORF">E1A91_A05G064400v1</name>
</gene>
<dbReference type="EMBL" id="CM017640">
    <property type="protein sequence ID" value="TYJ32849.1"/>
    <property type="molecule type" value="Genomic_DNA"/>
</dbReference>
<name>A0A5D2Z3Q1_GOSMU</name>